<dbReference type="Gene3D" id="1.10.225.10">
    <property type="entry name" value="Saposin-like"/>
    <property type="match status" value="1"/>
</dbReference>
<comment type="similarity">
    <text evidence="1">Belongs to the peptidase A1 family.</text>
</comment>
<name>A0AA38U0Y7_9ASTR</name>
<comment type="caution">
    <text evidence="9">The sequence shown here is derived from an EMBL/GenBank/DDBJ whole genome shotgun (WGS) entry which is preliminary data.</text>
</comment>
<keyword evidence="3" id="KW-0064">Aspartyl protease</keyword>
<proteinExistence type="inferred from homology"/>
<dbReference type="PROSITE" id="PS50015">
    <property type="entry name" value="SAP_B"/>
    <property type="match status" value="1"/>
</dbReference>
<dbReference type="Proteomes" id="UP001172457">
    <property type="component" value="Chromosome 1"/>
</dbReference>
<gene>
    <name evidence="9" type="ORF">OSB04_002684</name>
</gene>
<evidence type="ECO:0000256" key="6">
    <source>
        <dbReference type="ARBA" id="ARBA00023157"/>
    </source>
</evidence>
<dbReference type="AlphaFoldDB" id="A0AA38U0Y7"/>
<dbReference type="InterPro" id="IPR008139">
    <property type="entry name" value="SaposinB_dom"/>
</dbReference>
<dbReference type="InterPro" id="IPR001969">
    <property type="entry name" value="Aspartic_peptidase_AS"/>
</dbReference>
<evidence type="ECO:0000256" key="4">
    <source>
        <dbReference type="ARBA" id="ARBA00022801"/>
    </source>
</evidence>
<evidence type="ECO:0000313" key="9">
    <source>
        <dbReference type="EMBL" id="KAJ9566718.1"/>
    </source>
</evidence>
<dbReference type="InterPro" id="IPR008138">
    <property type="entry name" value="SapB_2"/>
</dbReference>
<protein>
    <recommendedName>
        <fullName evidence="8">Saposin B-type domain-containing protein</fullName>
    </recommendedName>
</protein>
<dbReference type="GO" id="GO:0006508">
    <property type="term" value="P:proteolysis"/>
    <property type="evidence" value="ECO:0007669"/>
    <property type="project" value="UniProtKB-KW"/>
</dbReference>
<evidence type="ECO:0000256" key="2">
    <source>
        <dbReference type="ARBA" id="ARBA00022670"/>
    </source>
</evidence>
<dbReference type="InterPro" id="IPR033121">
    <property type="entry name" value="PEPTIDASE_A1"/>
</dbReference>
<dbReference type="PANTHER" id="PTHR47966">
    <property type="entry name" value="BETA-SITE APP-CLEAVING ENZYME, ISOFORM A-RELATED"/>
    <property type="match status" value="1"/>
</dbReference>
<keyword evidence="7" id="KW-0325">Glycoprotein</keyword>
<dbReference type="SUPFAM" id="SSF47862">
    <property type="entry name" value="Saposin"/>
    <property type="match status" value="1"/>
</dbReference>
<evidence type="ECO:0000256" key="7">
    <source>
        <dbReference type="ARBA" id="ARBA00023180"/>
    </source>
</evidence>
<evidence type="ECO:0000313" key="10">
    <source>
        <dbReference type="Proteomes" id="UP001172457"/>
    </source>
</evidence>
<dbReference type="InterPro" id="IPR021109">
    <property type="entry name" value="Peptidase_aspartic_dom_sf"/>
</dbReference>
<keyword evidence="10" id="KW-1185">Reference proteome</keyword>
<keyword evidence="5" id="KW-0865">Zymogen</keyword>
<dbReference type="GO" id="GO:0004190">
    <property type="term" value="F:aspartic-type endopeptidase activity"/>
    <property type="evidence" value="ECO:0007669"/>
    <property type="project" value="UniProtKB-KW"/>
</dbReference>
<dbReference type="SUPFAM" id="SSF50630">
    <property type="entry name" value="Acid proteases"/>
    <property type="match status" value="1"/>
</dbReference>
<keyword evidence="4" id="KW-0378">Hydrolase</keyword>
<keyword evidence="6" id="KW-1015">Disulfide bond</keyword>
<dbReference type="InterPro" id="IPR011001">
    <property type="entry name" value="Saposin-like"/>
</dbReference>
<keyword evidence="2" id="KW-0645">Protease</keyword>
<reference evidence="9" key="1">
    <citation type="submission" date="2023-03" db="EMBL/GenBank/DDBJ databases">
        <title>Chromosome-scale reference genome and RAD-based genetic map of yellow starthistle (Centaurea solstitialis) reveal putative structural variation and QTLs associated with invader traits.</title>
        <authorList>
            <person name="Reatini B."/>
            <person name="Cang F.A."/>
            <person name="Jiang Q."/>
            <person name="Mckibben M.T.W."/>
            <person name="Barker M.S."/>
            <person name="Rieseberg L.H."/>
            <person name="Dlugosch K.M."/>
        </authorList>
    </citation>
    <scope>NUCLEOTIDE SEQUENCE</scope>
    <source>
        <strain evidence="9">CAN-66</strain>
        <tissue evidence="9">Leaf</tissue>
    </source>
</reference>
<sequence length="125" mass="13605">MADIKRAYIKYGAKNNDTRKKFHFGDVLINGKSKGYCQNGCSAIADSGTSMITGPTSIITEINKAIGVKTATSQESKFVVKEHGEKILDLLSKEVHPKRICSRIGLCASNGTNSHRLVSMISIFL</sequence>
<dbReference type="PROSITE" id="PS00141">
    <property type="entry name" value="ASP_PROTEASE"/>
    <property type="match status" value="1"/>
</dbReference>
<dbReference type="InterPro" id="IPR001461">
    <property type="entry name" value="Aspartic_peptidase_A1"/>
</dbReference>
<dbReference type="EMBL" id="JARYMX010000001">
    <property type="protein sequence ID" value="KAJ9566718.1"/>
    <property type="molecule type" value="Genomic_DNA"/>
</dbReference>
<dbReference type="Pfam" id="PF03489">
    <property type="entry name" value="SapB_2"/>
    <property type="match status" value="1"/>
</dbReference>
<evidence type="ECO:0000256" key="1">
    <source>
        <dbReference type="ARBA" id="ARBA00007447"/>
    </source>
</evidence>
<evidence type="ECO:0000256" key="5">
    <source>
        <dbReference type="ARBA" id="ARBA00023145"/>
    </source>
</evidence>
<dbReference type="Pfam" id="PF00026">
    <property type="entry name" value="Asp"/>
    <property type="match status" value="1"/>
</dbReference>
<evidence type="ECO:0000256" key="3">
    <source>
        <dbReference type="ARBA" id="ARBA00022750"/>
    </source>
</evidence>
<accession>A0AA38U0Y7</accession>
<organism evidence="9 10">
    <name type="scientific">Centaurea solstitialis</name>
    <name type="common">yellow star-thistle</name>
    <dbReference type="NCBI Taxonomy" id="347529"/>
    <lineage>
        <taxon>Eukaryota</taxon>
        <taxon>Viridiplantae</taxon>
        <taxon>Streptophyta</taxon>
        <taxon>Embryophyta</taxon>
        <taxon>Tracheophyta</taxon>
        <taxon>Spermatophyta</taxon>
        <taxon>Magnoliopsida</taxon>
        <taxon>eudicotyledons</taxon>
        <taxon>Gunneridae</taxon>
        <taxon>Pentapetalae</taxon>
        <taxon>asterids</taxon>
        <taxon>campanulids</taxon>
        <taxon>Asterales</taxon>
        <taxon>Asteraceae</taxon>
        <taxon>Carduoideae</taxon>
        <taxon>Cardueae</taxon>
        <taxon>Centaureinae</taxon>
        <taxon>Centaurea</taxon>
    </lineage>
</organism>
<dbReference type="Gene3D" id="2.40.70.10">
    <property type="entry name" value="Acid Proteases"/>
    <property type="match status" value="1"/>
</dbReference>
<dbReference type="PANTHER" id="PTHR47966:SF76">
    <property type="entry name" value="ASPARTIC PROTEINASE A1"/>
    <property type="match status" value="1"/>
</dbReference>
<feature type="domain" description="Saposin B-type" evidence="8">
    <location>
        <begin position="71"/>
        <end position="111"/>
    </location>
</feature>
<evidence type="ECO:0000259" key="8">
    <source>
        <dbReference type="PROSITE" id="PS50015"/>
    </source>
</evidence>